<evidence type="ECO:0000259" key="3">
    <source>
        <dbReference type="Pfam" id="PF13464"/>
    </source>
</evidence>
<accession>A0A0N0GNB6</accession>
<feature type="domain" description="Cytoskeleton protein RodZ-like C-terminal" evidence="3">
    <location>
        <begin position="230"/>
        <end position="300"/>
    </location>
</feature>
<dbReference type="InterPro" id="IPR010982">
    <property type="entry name" value="Lambda_DNA-bd_dom_sf"/>
</dbReference>
<evidence type="ECO:0000313" key="5">
    <source>
        <dbReference type="Proteomes" id="UP000037939"/>
    </source>
</evidence>
<dbReference type="PANTHER" id="PTHR34475:SF1">
    <property type="entry name" value="CYTOSKELETON PROTEIN RODZ"/>
    <property type="match status" value="1"/>
</dbReference>
<dbReference type="GO" id="GO:0003677">
    <property type="term" value="F:DNA binding"/>
    <property type="evidence" value="ECO:0007669"/>
    <property type="project" value="InterPro"/>
</dbReference>
<keyword evidence="2" id="KW-1133">Transmembrane helix</keyword>
<feature type="compositionally biased region" description="Pro residues" evidence="1">
    <location>
        <begin position="196"/>
        <end position="214"/>
    </location>
</feature>
<dbReference type="Gene3D" id="1.10.260.40">
    <property type="entry name" value="lambda repressor-like DNA-binding domains"/>
    <property type="match status" value="1"/>
</dbReference>
<dbReference type="EMBL" id="LAQT01000009">
    <property type="protein sequence ID" value="KPC52664.1"/>
    <property type="molecule type" value="Genomic_DNA"/>
</dbReference>
<dbReference type="AlphaFoldDB" id="A0A0N0GNB6"/>
<organism evidence="4 5">
    <name type="scientific">Amantichitinum ursilacus</name>
    <dbReference type="NCBI Taxonomy" id="857265"/>
    <lineage>
        <taxon>Bacteria</taxon>
        <taxon>Pseudomonadati</taxon>
        <taxon>Pseudomonadota</taxon>
        <taxon>Betaproteobacteria</taxon>
        <taxon>Neisseriales</taxon>
        <taxon>Chitinibacteraceae</taxon>
        <taxon>Amantichitinum</taxon>
    </lineage>
</organism>
<dbReference type="OrthoDB" id="8561330at2"/>
<gene>
    <name evidence="4" type="primary">rodZ</name>
    <name evidence="4" type="ORF">WG78_12490</name>
</gene>
<keyword evidence="2" id="KW-0472">Membrane</keyword>
<dbReference type="Proteomes" id="UP000037939">
    <property type="component" value="Unassembled WGS sequence"/>
</dbReference>
<reference evidence="4 5" key="1">
    <citation type="submission" date="2015-07" db="EMBL/GenBank/DDBJ databases">
        <title>Draft genome sequence of the Amantichitinum ursilacus IGB-41, a new chitin-degrading bacterium.</title>
        <authorList>
            <person name="Kirstahler P."/>
            <person name="Guenther M."/>
            <person name="Grumaz C."/>
            <person name="Rupp S."/>
            <person name="Zibek S."/>
            <person name="Sohn K."/>
        </authorList>
    </citation>
    <scope>NUCLEOTIDE SEQUENCE [LARGE SCALE GENOMIC DNA]</scope>
    <source>
        <strain evidence="4 5">IGB-41</strain>
    </source>
</reference>
<dbReference type="InterPro" id="IPR025194">
    <property type="entry name" value="RodZ-like_C"/>
</dbReference>
<keyword evidence="2" id="KW-0812">Transmembrane</keyword>
<protein>
    <submittedName>
        <fullName evidence="4">Cytoskeleton protein RodZ</fullName>
    </submittedName>
</protein>
<evidence type="ECO:0000313" key="4">
    <source>
        <dbReference type="EMBL" id="KPC52664.1"/>
    </source>
</evidence>
<proteinExistence type="predicted"/>
<dbReference type="PANTHER" id="PTHR34475">
    <property type="match status" value="1"/>
</dbReference>
<dbReference type="InterPro" id="IPR050400">
    <property type="entry name" value="Bact_Cytoskel_RodZ"/>
</dbReference>
<dbReference type="Pfam" id="PF13464">
    <property type="entry name" value="RodZ_C"/>
    <property type="match status" value="1"/>
</dbReference>
<dbReference type="STRING" id="857265.WG78_12490"/>
<evidence type="ECO:0000256" key="1">
    <source>
        <dbReference type="SAM" id="MobiDB-lite"/>
    </source>
</evidence>
<keyword evidence="5" id="KW-1185">Reference proteome</keyword>
<dbReference type="RefSeq" id="WP_053938140.1">
    <property type="nucleotide sequence ID" value="NZ_LAQT01000009.1"/>
</dbReference>
<sequence length="302" mass="31251">MSEQEQNLRVHGPGAALKARREELGLDVDYVATQLKLSQRQIDSIESDRFDQLPGNTFARGFVRNYARMLQLDPAPIMADLESRLPHERTQAALPHVAEESSAFNLSSGSGSGGRWMVGLGFVVAFIGAVGAILWYLQQPASPELATSGAAASAVALETPPAIASDTAASDSAAATVASATTPAAPAALATAATPTPAPAATPTPKPAATPTPAPAVVASAPQGEGPVRLIVAEDSWVQITDANGTRLVGNLLKSGTDRSFAGTGPYRIKIGNAPGTKLYLHGQEVDLAPYIKNNVATLELK</sequence>
<feature type="region of interest" description="Disordered" evidence="1">
    <location>
        <begin position="188"/>
        <end position="221"/>
    </location>
</feature>
<name>A0A0N0GNB6_9NEIS</name>
<feature type="transmembrane region" description="Helical" evidence="2">
    <location>
        <begin position="116"/>
        <end position="137"/>
    </location>
</feature>
<dbReference type="Pfam" id="PF13413">
    <property type="entry name" value="HTH_25"/>
    <property type="match status" value="1"/>
</dbReference>
<comment type="caution">
    <text evidence="4">The sequence shown here is derived from an EMBL/GenBank/DDBJ whole genome shotgun (WGS) entry which is preliminary data.</text>
</comment>
<evidence type="ECO:0000256" key="2">
    <source>
        <dbReference type="SAM" id="Phobius"/>
    </source>
</evidence>